<organism evidence="1 2">
    <name type="scientific">Paramarasmius palmivorus</name>
    <dbReference type="NCBI Taxonomy" id="297713"/>
    <lineage>
        <taxon>Eukaryota</taxon>
        <taxon>Fungi</taxon>
        <taxon>Dikarya</taxon>
        <taxon>Basidiomycota</taxon>
        <taxon>Agaricomycotina</taxon>
        <taxon>Agaricomycetes</taxon>
        <taxon>Agaricomycetidae</taxon>
        <taxon>Agaricales</taxon>
        <taxon>Marasmiineae</taxon>
        <taxon>Marasmiaceae</taxon>
        <taxon>Paramarasmius</taxon>
    </lineage>
</organism>
<accession>A0AAW0C8Y6</accession>
<sequence>MSSIPADRLQMALQSNPRILRFIQAALAASPPTSHNSFDEIVDRCNNALEALELYMTYLHPRPCAVSTISFAGKTEADTWTMLRKWFVNLNLWTPAFVTNESRLDMLLQTRAFDHIVRAIFNLIHVFIYYYPYSIITRRIFEDQLLPKMCILTLYTALTLENVSLHPVASVMAHERWGRDVFKGEHNKTLLEEIFSRYCDIDFVTITVNQFIHTVERKAAVQRAAALHALVTIIIQLIPLKVNVIMAQNTAWWFGRYIACFMQQICSYARRLPNKRSGVDIASVGRLLTVCFWYLNTVTQKTYSSGWVLNALDASML</sequence>
<comment type="caution">
    <text evidence="1">The sequence shown here is derived from an EMBL/GenBank/DDBJ whole genome shotgun (WGS) entry which is preliminary data.</text>
</comment>
<protein>
    <submittedName>
        <fullName evidence="1">Uncharacterized protein</fullName>
    </submittedName>
</protein>
<evidence type="ECO:0000313" key="2">
    <source>
        <dbReference type="Proteomes" id="UP001383192"/>
    </source>
</evidence>
<evidence type="ECO:0000313" key="1">
    <source>
        <dbReference type="EMBL" id="KAK7035529.1"/>
    </source>
</evidence>
<dbReference type="Proteomes" id="UP001383192">
    <property type="component" value="Unassembled WGS sequence"/>
</dbReference>
<dbReference type="AlphaFoldDB" id="A0AAW0C8Y6"/>
<reference evidence="1 2" key="1">
    <citation type="submission" date="2024-01" db="EMBL/GenBank/DDBJ databases">
        <title>A draft genome for a cacao thread blight-causing isolate of Paramarasmius palmivorus.</title>
        <authorList>
            <person name="Baruah I.K."/>
            <person name="Bukari Y."/>
            <person name="Amoako-Attah I."/>
            <person name="Meinhardt L.W."/>
            <person name="Bailey B.A."/>
            <person name="Cohen S.P."/>
        </authorList>
    </citation>
    <scope>NUCLEOTIDE SEQUENCE [LARGE SCALE GENOMIC DNA]</scope>
    <source>
        <strain evidence="1 2">GH-12</strain>
    </source>
</reference>
<name>A0AAW0C8Y6_9AGAR</name>
<proteinExistence type="predicted"/>
<gene>
    <name evidence="1" type="ORF">VNI00_011822</name>
</gene>
<keyword evidence="2" id="KW-1185">Reference proteome</keyword>
<dbReference type="EMBL" id="JAYKXP010000052">
    <property type="protein sequence ID" value="KAK7035529.1"/>
    <property type="molecule type" value="Genomic_DNA"/>
</dbReference>